<dbReference type="AlphaFoldDB" id="A0A381QRC3"/>
<dbReference type="CDD" id="cd00432">
    <property type="entry name" value="Ribosomal_L18_L5e"/>
    <property type="match status" value="1"/>
</dbReference>
<evidence type="ECO:0000256" key="2">
    <source>
        <dbReference type="ARBA" id="ARBA00022730"/>
    </source>
</evidence>
<reference evidence="6" key="1">
    <citation type="submission" date="2018-05" db="EMBL/GenBank/DDBJ databases">
        <authorList>
            <person name="Lanie J.A."/>
            <person name="Ng W.-L."/>
            <person name="Kazmierczak K.M."/>
            <person name="Andrzejewski T.M."/>
            <person name="Davidsen T.M."/>
            <person name="Wayne K.J."/>
            <person name="Tettelin H."/>
            <person name="Glass J.I."/>
            <person name="Rusch D."/>
            <person name="Podicherti R."/>
            <person name="Tsui H.-C.T."/>
            <person name="Winkler M.E."/>
        </authorList>
    </citation>
    <scope>NUCLEOTIDE SEQUENCE</scope>
</reference>
<dbReference type="InterPro" id="IPR057268">
    <property type="entry name" value="Ribosomal_L18"/>
</dbReference>
<dbReference type="InterPro" id="IPR004389">
    <property type="entry name" value="Ribosomal_uL18_bac-type"/>
</dbReference>
<accession>A0A381QRC3</accession>
<evidence type="ECO:0000256" key="4">
    <source>
        <dbReference type="ARBA" id="ARBA00022980"/>
    </source>
</evidence>
<dbReference type="Gene3D" id="3.30.420.100">
    <property type="match status" value="1"/>
</dbReference>
<evidence type="ECO:0000256" key="5">
    <source>
        <dbReference type="ARBA" id="ARBA00023274"/>
    </source>
</evidence>
<comment type="similarity">
    <text evidence="1">Belongs to the universal ribosomal protein uL18 family.</text>
</comment>
<evidence type="ECO:0000256" key="1">
    <source>
        <dbReference type="ARBA" id="ARBA00007116"/>
    </source>
</evidence>
<name>A0A381QRC3_9ZZZZ</name>
<dbReference type="Pfam" id="PF00861">
    <property type="entry name" value="Ribosomal_L18p"/>
    <property type="match status" value="1"/>
</dbReference>
<dbReference type="GO" id="GO:0003735">
    <property type="term" value="F:structural constituent of ribosome"/>
    <property type="evidence" value="ECO:0007669"/>
    <property type="project" value="InterPro"/>
</dbReference>
<keyword evidence="2" id="KW-0699">rRNA-binding</keyword>
<keyword evidence="3" id="KW-0694">RNA-binding</keyword>
<dbReference type="PANTHER" id="PTHR12899:SF3">
    <property type="entry name" value="LARGE RIBOSOMAL SUBUNIT PROTEIN UL18M"/>
    <property type="match status" value="1"/>
</dbReference>
<keyword evidence="5" id="KW-0687">Ribonucleoprotein</keyword>
<dbReference type="GO" id="GO:0008097">
    <property type="term" value="F:5S rRNA binding"/>
    <property type="evidence" value="ECO:0007669"/>
    <property type="project" value="TreeGrafter"/>
</dbReference>
<gene>
    <name evidence="6" type="ORF">METZ01_LOCUS32947</name>
</gene>
<keyword evidence="4" id="KW-0689">Ribosomal protein</keyword>
<evidence type="ECO:0000313" key="6">
    <source>
        <dbReference type="EMBL" id="SUZ80093.1"/>
    </source>
</evidence>
<evidence type="ECO:0008006" key="7">
    <source>
        <dbReference type="Google" id="ProtNLM"/>
    </source>
</evidence>
<dbReference type="PANTHER" id="PTHR12899">
    <property type="entry name" value="39S RIBOSOMAL PROTEIN L18, MITOCHONDRIAL"/>
    <property type="match status" value="1"/>
</dbReference>
<proteinExistence type="inferred from homology"/>
<dbReference type="GO" id="GO:0022625">
    <property type="term" value="C:cytosolic large ribosomal subunit"/>
    <property type="evidence" value="ECO:0007669"/>
    <property type="project" value="TreeGrafter"/>
</dbReference>
<evidence type="ECO:0000256" key="3">
    <source>
        <dbReference type="ARBA" id="ARBA00022884"/>
    </source>
</evidence>
<organism evidence="6">
    <name type="scientific">marine metagenome</name>
    <dbReference type="NCBI Taxonomy" id="408172"/>
    <lineage>
        <taxon>unclassified sequences</taxon>
        <taxon>metagenomes</taxon>
        <taxon>ecological metagenomes</taxon>
    </lineage>
</organism>
<dbReference type="SUPFAM" id="SSF53137">
    <property type="entry name" value="Translational machinery components"/>
    <property type="match status" value="1"/>
</dbReference>
<dbReference type="InterPro" id="IPR005484">
    <property type="entry name" value="Ribosomal_uL18_bac/plant/anim"/>
</dbReference>
<dbReference type="NCBIfam" id="TIGR00060">
    <property type="entry name" value="L18_bact"/>
    <property type="match status" value="1"/>
</dbReference>
<feature type="non-terminal residue" evidence="6">
    <location>
        <position position="1"/>
    </location>
</feature>
<sequence>VFRSSRHISAQVIDDQTGRTMASASTQQAGVADGTTGVAAATEVGRLVAERAREAGIATVVFDRGGYLYHGRVAALADAARDAGLEF</sequence>
<dbReference type="EMBL" id="UINC01001414">
    <property type="protein sequence ID" value="SUZ80093.1"/>
    <property type="molecule type" value="Genomic_DNA"/>
</dbReference>
<dbReference type="FunFam" id="3.30.420.100:FF:000001">
    <property type="entry name" value="50S ribosomal protein L18"/>
    <property type="match status" value="1"/>
</dbReference>
<dbReference type="GO" id="GO:0006412">
    <property type="term" value="P:translation"/>
    <property type="evidence" value="ECO:0007669"/>
    <property type="project" value="InterPro"/>
</dbReference>
<protein>
    <recommendedName>
        <fullName evidence="7">50S ribosomal protein L18</fullName>
    </recommendedName>
</protein>